<dbReference type="Gene3D" id="3.30.70.360">
    <property type="match status" value="1"/>
</dbReference>
<keyword evidence="1" id="KW-0479">Metal-binding</keyword>
<dbReference type="SUPFAM" id="SSF53187">
    <property type="entry name" value="Zn-dependent exopeptidases"/>
    <property type="match status" value="1"/>
</dbReference>
<dbReference type="InterPro" id="IPR036264">
    <property type="entry name" value="Bact_exopeptidase_dim_dom"/>
</dbReference>
<organism evidence="5 6">
    <name type="scientific">Aeromicrobium endophyticum</name>
    <dbReference type="NCBI Taxonomy" id="2292704"/>
    <lineage>
        <taxon>Bacteria</taxon>
        <taxon>Bacillati</taxon>
        <taxon>Actinomycetota</taxon>
        <taxon>Actinomycetes</taxon>
        <taxon>Propionibacteriales</taxon>
        <taxon>Nocardioidaceae</taxon>
        <taxon>Aeromicrobium</taxon>
    </lineage>
</organism>
<evidence type="ECO:0000256" key="3">
    <source>
        <dbReference type="PIRSR" id="PIRSR037238-1"/>
    </source>
</evidence>
<accession>A0A371PDN0</accession>
<sequence>MPFAPTSDLSDADHGGAGNLQLMLADLARLVRTESPSSDLEAVRRSARIMADLVHERLSRRPEIVDVDGVHHVLLRGADPRVLILGHHDTVWPIGTLDVLPYLEADGVVRGPGCFDMKLGVVQAVHALARLVERHGSRALDRVTLLVTGDEEVGSTTSRAIIEAEAARCSAALMLEAAGPGGSLKTARKGVSRYDVAVVGRAAHSGLEPEKGINATIAAAEAVLAIAVLGDAAAGTTVTPTALTSGTSPNTVPASATFAVDVRATTVDEQRRVDAAIRGVRPAVDGARIDVRGGINRPPMERVAAEGLFRRAERIAHDLGHPPLVSVSVGGASDGNFTAGMGVPTLDGLGAVGGGAHADDEHAEIAWILPRTDLLEALVEEIALEGSTAER</sequence>
<feature type="active site" evidence="3">
    <location>
        <position position="89"/>
    </location>
</feature>
<dbReference type="Proteomes" id="UP000265581">
    <property type="component" value="Unassembled WGS sequence"/>
</dbReference>
<protein>
    <submittedName>
        <fullName evidence="5">M20 family peptidase</fullName>
    </submittedName>
</protein>
<dbReference type="InterPro" id="IPR050072">
    <property type="entry name" value="Peptidase_M20A"/>
</dbReference>
<evidence type="ECO:0000313" key="5">
    <source>
        <dbReference type="EMBL" id="REK73618.1"/>
    </source>
</evidence>
<dbReference type="Gene3D" id="3.40.630.10">
    <property type="entry name" value="Zn peptidases"/>
    <property type="match status" value="1"/>
</dbReference>
<keyword evidence="2" id="KW-0378">Hydrolase</keyword>
<dbReference type="GO" id="GO:0046872">
    <property type="term" value="F:metal ion binding"/>
    <property type="evidence" value="ECO:0007669"/>
    <property type="project" value="UniProtKB-KW"/>
</dbReference>
<name>A0A371PDN0_9ACTN</name>
<evidence type="ECO:0000313" key="6">
    <source>
        <dbReference type="Proteomes" id="UP000265581"/>
    </source>
</evidence>
<keyword evidence="6" id="KW-1185">Reference proteome</keyword>
<proteinExistence type="predicted"/>
<evidence type="ECO:0000256" key="1">
    <source>
        <dbReference type="ARBA" id="ARBA00022723"/>
    </source>
</evidence>
<dbReference type="GO" id="GO:0016787">
    <property type="term" value="F:hydrolase activity"/>
    <property type="evidence" value="ECO:0007669"/>
    <property type="project" value="UniProtKB-KW"/>
</dbReference>
<evidence type="ECO:0000259" key="4">
    <source>
        <dbReference type="Pfam" id="PF07687"/>
    </source>
</evidence>
<dbReference type="PANTHER" id="PTHR43808">
    <property type="entry name" value="ACETYLORNITHINE DEACETYLASE"/>
    <property type="match status" value="1"/>
</dbReference>
<evidence type="ECO:0000256" key="2">
    <source>
        <dbReference type="ARBA" id="ARBA00022801"/>
    </source>
</evidence>
<gene>
    <name evidence="5" type="ORF">DX116_08815</name>
</gene>
<dbReference type="PIRSF" id="PIRSF037238">
    <property type="entry name" value="Carboxypeptidase_G2"/>
    <property type="match status" value="1"/>
</dbReference>
<dbReference type="PANTHER" id="PTHR43808:SF9">
    <property type="entry name" value="BLL0789 PROTEIN"/>
    <property type="match status" value="1"/>
</dbReference>
<dbReference type="SUPFAM" id="SSF55031">
    <property type="entry name" value="Bacterial exopeptidase dimerisation domain"/>
    <property type="match status" value="1"/>
</dbReference>
<dbReference type="RefSeq" id="WP_119703728.1">
    <property type="nucleotide sequence ID" value="NZ_JBHSOI010000001.1"/>
</dbReference>
<dbReference type="InterPro" id="IPR017150">
    <property type="entry name" value="Pept_M20_glutamate_carboxypep"/>
</dbReference>
<dbReference type="OrthoDB" id="9783294at2"/>
<dbReference type="Pfam" id="PF01546">
    <property type="entry name" value="Peptidase_M20"/>
    <property type="match status" value="1"/>
</dbReference>
<feature type="active site" description="Proton acceptor" evidence="3">
    <location>
        <position position="151"/>
    </location>
</feature>
<dbReference type="EMBL" id="QUBR01000001">
    <property type="protein sequence ID" value="REK73618.1"/>
    <property type="molecule type" value="Genomic_DNA"/>
</dbReference>
<feature type="domain" description="Peptidase M20 dimerisation" evidence="4">
    <location>
        <begin position="186"/>
        <end position="278"/>
    </location>
</feature>
<dbReference type="InterPro" id="IPR002933">
    <property type="entry name" value="Peptidase_M20"/>
</dbReference>
<dbReference type="InterPro" id="IPR011650">
    <property type="entry name" value="Peptidase_M20_dimer"/>
</dbReference>
<dbReference type="AlphaFoldDB" id="A0A371PDN0"/>
<reference evidence="5 6" key="1">
    <citation type="submission" date="2018-08" db="EMBL/GenBank/DDBJ databases">
        <title>Aeromicrobium sp. M2KJ-4, whole genome shotgun sequence.</title>
        <authorList>
            <person name="Tuo L."/>
        </authorList>
    </citation>
    <scope>NUCLEOTIDE SEQUENCE [LARGE SCALE GENOMIC DNA]</scope>
    <source>
        <strain evidence="5 6">M2KJ-4</strain>
    </source>
</reference>
<dbReference type="Pfam" id="PF07687">
    <property type="entry name" value="M20_dimer"/>
    <property type="match status" value="1"/>
</dbReference>
<comment type="caution">
    <text evidence="5">The sequence shown here is derived from an EMBL/GenBank/DDBJ whole genome shotgun (WGS) entry which is preliminary data.</text>
</comment>